<proteinExistence type="predicted"/>
<feature type="compositionally biased region" description="Basic and acidic residues" evidence="1">
    <location>
        <begin position="73"/>
        <end position="83"/>
    </location>
</feature>
<evidence type="ECO:0000256" key="1">
    <source>
        <dbReference type="SAM" id="MobiDB-lite"/>
    </source>
</evidence>
<dbReference type="InterPro" id="IPR053234">
    <property type="entry name" value="RPM1_Interactor"/>
</dbReference>
<feature type="compositionally biased region" description="Polar residues" evidence="1">
    <location>
        <begin position="297"/>
        <end position="309"/>
    </location>
</feature>
<feature type="region of interest" description="Disordered" evidence="1">
    <location>
        <begin position="240"/>
        <end position="278"/>
    </location>
</feature>
<feature type="region of interest" description="Disordered" evidence="1">
    <location>
        <begin position="294"/>
        <end position="340"/>
    </location>
</feature>
<accession>A0AAV8EBB3</accession>
<dbReference type="PANTHER" id="PTHR33443:SF24">
    <property type="entry name" value="OS10G0573200 PROTEIN"/>
    <property type="match status" value="1"/>
</dbReference>
<dbReference type="EMBL" id="JAMFTS010000003">
    <property type="protein sequence ID" value="KAJ4777535.1"/>
    <property type="molecule type" value="Genomic_DNA"/>
</dbReference>
<keyword evidence="3" id="KW-1185">Reference proteome</keyword>
<evidence type="ECO:0000313" key="2">
    <source>
        <dbReference type="EMBL" id="KAJ4777535.1"/>
    </source>
</evidence>
<gene>
    <name evidence="2" type="ORF">LUZ62_061792</name>
</gene>
<name>A0AAV8EBB3_9POAL</name>
<dbReference type="Proteomes" id="UP001140206">
    <property type="component" value="Chromosome 3"/>
</dbReference>
<comment type="caution">
    <text evidence="2">The sequence shown here is derived from an EMBL/GenBank/DDBJ whole genome shotgun (WGS) entry which is preliminary data.</text>
</comment>
<reference evidence="2" key="1">
    <citation type="submission" date="2022-08" db="EMBL/GenBank/DDBJ databases">
        <authorList>
            <person name="Marques A."/>
        </authorList>
    </citation>
    <scope>NUCLEOTIDE SEQUENCE</scope>
    <source>
        <strain evidence="2">RhyPub2mFocal</strain>
        <tissue evidence="2">Leaves</tissue>
    </source>
</reference>
<evidence type="ECO:0000313" key="3">
    <source>
        <dbReference type="Proteomes" id="UP001140206"/>
    </source>
</evidence>
<protein>
    <submittedName>
        <fullName evidence="2">RPM1 interacting protein 13</fullName>
    </submittedName>
</protein>
<feature type="compositionally biased region" description="Low complexity" evidence="1">
    <location>
        <begin position="240"/>
        <end position="253"/>
    </location>
</feature>
<sequence>MGSYPDVVDISSEEEDVNNCLNINTSCMKTHSNGLSDPLEWLDDLIVMDDLSDPPAVVMPKKTVVPTGQYISDDDHNDEKTGSDDDDDDCQVLDSDPDKLVAAVNSDKAEVSDEIEIVGAKGEVACRDFPHPRHLCANFPFNSTSHDKYCQMCHCYVCDSPAPCTFWGNSVDFDSHCHATDKVPIWKKRRDSNKAPSLQKNTLQNVMSRVLPSWHPVHQKSHAPNTNPVSRPISIQIPSRRSTTIGPITTGSIHGHRSGPYPPVRPHQLSRSSSMHAYSSDMFRRTGQSCHPLLTAHQAQPGPNLNRSHSTSHESLRRSLNSVQNNVLQRSHSQSGAPNQVVTSTSIPVLAQSQMGVQGILTDVSSKSWRDILASVASELGVDDYSVNTSVVQQPVGSALPVQSGALGSTHIANIPTQAQSIDSTIAQNVGNLDANDISGNSHAIAPDMFETVVSSPLFDFEENWIDSAEILSPKVSDLP</sequence>
<dbReference type="PANTHER" id="PTHR33443">
    <property type="entry name" value="ZGC:112980"/>
    <property type="match status" value="1"/>
</dbReference>
<feature type="compositionally biased region" description="Polar residues" evidence="1">
    <location>
        <begin position="318"/>
        <end position="340"/>
    </location>
</feature>
<dbReference type="AlphaFoldDB" id="A0AAV8EBB3"/>
<feature type="region of interest" description="Disordered" evidence="1">
    <location>
        <begin position="62"/>
        <end position="91"/>
    </location>
</feature>
<organism evidence="2 3">
    <name type="scientific">Rhynchospora pubera</name>
    <dbReference type="NCBI Taxonomy" id="906938"/>
    <lineage>
        <taxon>Eukaryota</taxon>
        <taxon>Viridiplantae</taxon>
        <taxon>Streptophyta</taxon>
        <taxon>Embryophyta</taxon>
        <taxon>Tracheophyta</taxon>
        <taxon>Spermatophyta</taxon>
        <taxon>Magnoliopsida</taxon>
        <taxon>Liliopsida</taxon>
        <taxon>Poales</taxon>
        <taxon>Cyperaceae</taxon>
        <taxon>Cyperoideae</taxon>
        <taxon>Rhynchosporeae</taxon>
        <taxon>Rhynchospora</taxon>
    </lineage>
</organism>